<dbReference type="InterPro" id="IPR001753">
    <property type="entry name" value="Enoyl-CoA_hydra/iso"/>
</dbReference>
<dbReference type="EMBL" id="JACDXW010000006">
    <property type="protein sequence ID" value="MCB5364568.1"/>
    <property type="molecule type" value="Genomic_DNA"/>
</dbReference>
<dbReference type="PANTHER" id="PTHR11941">
    <property type="entry name" value="ENOYL-COA HYDRATASE-RELATED"/>
    <property type="match status" value="1"/>
</dbReference>
<gene>
    <name evidence="1" type="ORF">H0484_12505</name>
</gene>
<keyword evidence="1" id="KW-0456">Lyase</keyword>
<proteinExistence type="predicted"/>
<dbReference type="NCBIfam" id="TIGR03222">
    <property type="entry name" value="benzo_boxC"/>
    <property type="match status" value="1"/>
</dbReference>
<dbReference type="InterPro" id="IPR029045">
    <property type="entry name" value="ClpP/crotonase-like_dom_sf"/>
</dbReference>
<comment type="caution">
    <text evidence="1">The sequence shown here is derived from an EMBL/GenBank/DDBJ whole genome shotgun (WGS) entry which is preliminary data.</text>
</comment>
<accession>A0ABS8CEX8</accession>
<dbReference type="Gene3D" id="3.90.226.10">
    <property type="entry name" value="2-enoyl-CoA Hydratase, Chain A, domain 1"/>
    <property type="match status" value="2"/>
</dbReference>
<evidence type="ECO:0000313" key="2">
    <source>
        <dbReference type="Proteomes" id="UP000776983"/>
    </source>
</evidence>
<dbReference type="GO" id="GO:0016829">
    <property type="term" value="F:lyase activity"/>
    <property type="evidence" value="ECO:0007669"/>
    <property type="project" value="UniProtKB-KW"/>
</dbReference>
<evidence type="ECO:0000313" key="1">
    <source>
        <dbReference type="EMBL" id="MCB5364568.1"/>
    </source>
</evidence>
<sequence>MNQAVNANAEQNAATRVDFRTDPSQYKHWKLTFDGPVATLAMDVSEDGGLRPGYKLKLNSYDLGVDIELHDAVQRIRFEHPEVRTVVMTSAKDRIFCSGANIFMLGLSSHAWKVNFCKFTNETRNGLEDSSRYSGLKFIAGVNGACAGGGYELALACDEILLVDDRSSAVSLPEVPLLGVLPGTGGLTRVTDKRKVRHDRADIFCTLVEGVRGQRAKDWRLVDEVIKPAQFAESVQKRALELAAQSDRPADAKGVQLTPVQRTDSADGLEYQFVSVQIDRSKRLANITVRAPENVPSSLEDILAQGVAWWPLQVARELDDAILQLRTNELEIGTWVFRTQGDAAKVLAADATLVQYADNWFVRETTGMLRRTLARLDVTSRSLFALIEPGSCFVGTLLELALACDRSYMLDDPDAEQPASIAVDEINFGTFPMVTAQSRIARRFYEEDEAINAIKATLGKPLSANEAEALGLVTYAMDSLDWEDELRIMFEERAALSPDSLTGLEANLRFNSKETMETRIFGRLSAWQNWIFYRPNASGDKGALKLYGKGEKPSFDWNRV</sequence>
<organism evidence="1 2">
    <name type="scientific">Mesopusillimonas faecipullorum</name>
    <dbReference type="NCBI Taxonomy" id="2755040"/>
    <lineage>
        <taxon>Bacteria</taxon>
        <taxon>Pseudomonadati</taxon>
        <taxon>Pseudomonadota</taxon>
        <taxon>Betaproteobacteria</taxon>
        <taxon>Burkholderiales</taxon>
        <taxon>Alcaligenaceae</taxon>
        <taxon>Mesopusillimonas</taxon>
    </lineage>
</organism>
<dbReference type="SUPFAM" id="SSF52096">
    <property type="entry name" value="ClpP/crotonase"/>
    <property type="match status" value="2"/>
</dbReference>
<name>A0ABS8CEX8_9BURK</name>
<keyword evidence="2" id="KW-1185">Reference proteome</keyword>
<dbReference type="InterPro" id="IPR017633">
    <property type="entry name" value="Benz-CoA_dihydrodiol_lyase"/>
</dbReference>
<protein>
    <submittedName>
        <fullName evidence="1">Benzoyl-CoA-dihydrodiol lyase</fullName>
    </submittedName>
</protein>
<dbReference type="Pfam" id="PF00378">
    <property type="entry name" value="ECH_1"/>
    <property type="match status" value="1"/>
</dbReference>
<dbReference type="CDD" id="cd06558">
    <property type="entry name" value="crotonase-like"/>
    <property type="match status" value="1"/>
</dbReference>
<dbReference type="Proteomes" id="UP000776983">
    <property type="component" value="Unassembled WGS sequence"/>
</dbReference>
<dbReference type="PANTHER" id="PTHR11941:SF54">
    <property type="entry name" value="ENOYL-COA HYDRATASE, MITOCHONDRIAL"/>
    <property type="match status" value="1"/>
</dbReference>
<dbReference type="RefSeq" id="WP_226954981.1">
    <property type="nucleotide sequence ID" value="NZ_JACDXW010000006.1"/>
</dbReference>
<reference evidence="1 2" key="1">
    <citation type="submission" date="2020-07" db="EMBL/GenBank/DDBJ databases">
        <title>Pusillimonas sp. nov., isolated from poultry manure in Taiwan.</title>
        <authorList>
            <person name="Lin S.-Y."/>
            <person name="Tang Y.-S."/>
            <person name="Young C.-C."/>
        </authorList>
    </citation>
    <scope>NUCLEOTIDE SEQUENCE [LARGE SCALE GENOMIC DNA]</scope>
    <source>
        <strain evidence="1 2">CC-YST705</strain>
    </source>
</reference>